<accession>A0A1G8E0J0</accession>
<protein>
    <submittedName>
        <fullName evidence="2">Uncharacterized protein</fullName>
    </submittedName>
</protein>
<keyword evidence="1" id="KW-0472">Membrane</keyword>
<reference evidence="2 3" key="1">
    <citation type="submission" date="2016-10" db="EMBL/GenBank/DDBJ databases">
        <authorList>
            <person name="de Groot N.N."/>
        </authorList>
    </citation>
    <scope>NUCLEOTIDE SEQUENCE [LARGE SCALE GENOMIC DNA]</scope>
    <source>
        <strain evidence="3">P4B,CCM 7963,CECT 7998,DSM 25260,IBRC-M 10614,KCTC 13821</strain>
    </source>
</reference>
<sequence>MNIILFVWVIIGGVIGFVSYGPLGALIGVSAGILVRISDQLSVIVDKIKKGESS</sequence>
<keyword evidence="1" id="KW-1133">Transmembrane helix</keyword>
<dbReference type="RefSeq" id="WP_170031887.1">
    <property type="nucleotide sequence ID" value="NZ_FNDU01000002.1"/>
</dbReference>
<organism evidence="2 3">
    <name type="scientific">Alteribacillus bidgolensis</name>
    <dbReference type="NCBI Taxonomy" id="930129"/>
    <lineage>
        <taxon>Bacteria</taxon>
        <taxon>Bacillati</taxon>
        <taxon>Bacillota</taxon>
        <taxon>Bacilli</taxon>
        <taxon>Bacillales</taxon>
        <taxon>Bacillaceae</taxon>
        <taxon>Alteribacillus</taxon>
    </lineage>
</organism>
<keyword evidence="3" id="KW-1185">Reference proteome</keyword>
<dbReference type="AlphaFoldDB" id="A0A1G8E0J0"/>
<evidence type="ECO:0000313" key="3">
    <source>
        <dbReference type="Proteomes" id="UP000199017"/>
    </source>
</evidence>
<dbReference type="STRING" id="930129.SAMN05216352_10227"/>
<keyword evidence="1" id="KW-0812">Transmembrane</keyword>
<evidence type="ECO:0000313" key="2">
    <source>
        <dbReference type="EMBL" id="SDH63388.1"/>
    </source>
</evidence>
<evidence type="ECO:0000256" key="1">
    <source>
        <dbReference type="SAM" id="Phobius"/>
    </source>
</evidence>
<gene>
    <name evidence="2" type="ORF">SAMN05216352_10227</name>
</gene>
<proteinExistence type="predicted"/>
<dbReference type="Proteomes" id="UP000199017">
    <property type="component" value="Unassembled WGS sequence"/>
</dbReference>
<name>A0A1G8E0J0_9BACI</name>
<dbReference type="EMBL" id="FNDU01000002">
    <property type="protein sequence ID" value="SDH63388.1"/>
    <property type="molecule type" value="Genomic_DNA"/>
</dbReference>
<feature type="transmembrane region" description="Helical" evidence="1">
    <location>
        <begin position="6"/>
        <end position="35"/>
    </location>
</feature>